<accession>A0A1F7RIA3</accession>
<sequence>MCGWMGQCGELVLPLYELMINRVLKSKVIHTDDTPVKVLDPELDHARLGRIWVYVGDTDYPYIIYDYTRSRSRDGPADFLSGYKGFLQADAYVGYDHLNKDGDIIEVACWAHTRRKFVDSQTTDAFRSIMSATIIHNLYEVEKKAKGLSSTRRYDLRQQEAKPELEKFHEWLLRQKPQVLPKSPIGDAIGYTLSNWEALSRYLEDGDLAIDNNKAERALRGIAVGRGNWIFYGSDNGGKTAAILTSLVATCKDHNINPFAYLRDVFTRISAHPVNQLEEFLPDNWKKNIENIADQS</sequence>
<proteinExistence type="predicted"/>
<evidence type="ECO:0000259" key="1">
    <source>
        <dbReference type="Pfam" id="PF03050"/>
    </source>
</evidence>
<dbReference type="PANTHER" id="PTHR33678:SF1">
    <property type="entry name" value="BLL1576 PROTEIN"/>
    <property type="match status" value="1"/>
</dbReference>
<dbReference type="NCBIfam" id="NF033517">
    <property type="entry name" value="transpos_IS66"/>
    <property type="match status" value="1"/>
</dbReference>
<dbReference type="AlphaFoldDB" id="A0A1F7RIA3"/>
<dbReference type="Pfam" id="PF13817">
    <property type="entry name" value="DDE_Tnp_IS66_C"/>
    <property type="match status" value="1"/>
</dbReference>
<evidence type="ECO:0000259" key="2">
    <source>
        <dbReference type="Pfam" id="PF13817"/>
    </source>
</evidence>
<evidence type="ECO:0000313" key="4">
    <source>
        <dbReference type="Proteomes" id="UP000179266"/>
    </source>
</evidence>
<dbReference type="InterPro" id="IPR004291">
    <property type="entry name" value="Transposase_IS66_central"/>
</dbReference>
<dbReference type="InterPro" id="IPR039552">
    <property type="entry name" value="IS66_C"/>
</dbReference>
<dbReference type="EMBL" id="MGDD01000352">
    <property type="protein sequence ID" value="OGL41151.1"/>
    <property type="molecule type" value="Genomic_DNA"/>
</dbReference>
<dbReference type="PANTHER" id="PTHR33678">
    <property type="entry name" value="BLL1576 PROTEIN"/>
    <property type="match status" value="1"/>
</dbReference>
<evidence type="ECO:0000313" key="3">
    <source>
        <dbReference type="EMBL" id="OGL41151.1"/>
    </source>
</evidence>
<feature type="domain" description="Transposase IS66 central" evidence="1">
    <location>
        <begin position="1"/>
        <end position="239"/>
    </location>
</feature>
<organism evidence="3 4">
    <name type="scientific">Candidatus Schekmanbacteria bacterium RBG_13_48_7</name>
    <dbReference type="NCBI Taxonomy" id="1817878"/>
    <lineage>
        <taxon>Bacteria</taxon>
        <taxon>Candidatus Schekmaniibacteriota</taxon>
    </lineage>
</organism>
<gene>
    <name evidence="3" type="ORF">A2161_07475</name>
</gene>
<reference evidence="3 4" key="1">
    <citation type="journal article" date="2016" name="Nat. Commun.">
        <title>Thousands of microbial genomes shed light on interconnected biogeochemical processes in an aquifer system.</title>
        <authorList>
            <person name="Anantharaman K."/>
            <person name="Brown C.T."/>
            <person name="Hug L.A."/>
            <person name="Sharon I."/>
            <person name="Castelle C.J."/>
            <person name="Probst A.J."/>
            <person name="Thomas B.C."/>
            <person name="Singh A."/>
            <person name="Wilkins M.J."/>
            <person name="Karaoz U."/>
            <person name="Brodie E.L."/>
            <person name="Williams K.H."/>
            <person name="Hubbard S.S."/>
            <person name="Banfield J.F."/>
        </authorList>
    </citation>
    <scope>NUCLEOTIDE SEQUENCE [LARGE SCALE GENOMIC DNA]</scope>
</reference>
<dbReference type="Pfam" id="PF03050">
    <property type="entry name" value="DDE_Tnp_IS66"/>
    <property type="match status" value="1"/>
</dbReference>
<protein>
    <submittedName>
        <fullName evidence="3">Uncharacterized protein</fullName>
    </submittedName>
</protein>
<comment type="caution">
    <text evidence="3">The sequence shown here is derived from an EMBL/GenBank/DDBJ whole genome shotgun (WGS) entry which is preliminary data.</text>
</comment>
<name>A0A1F7RIA3_9BACT</name>
<dbReference type="Proteomes" id="UP000179266">
    <property type="component" value="Unassembled WGS sequence"/>
</dbReference>
<dbReference type="InterPro" id="IPR052344">
    <property type="entry name" value="Transposase-related"/>
</dbReference>
<feature type="domain" description="Transposase IS66 C-terminal" evidence="2">
    <location>
        <begin position="246"/>
        <end position="282"/>
    </location>
</feature>